<feature type="domain" description="Ig-like" evidence="3">
    <location>
        <begin position="129"/>
        <end position="203"/>
    </location>
</feature>
<sequence length="392" mass="43507">MKGQKAAMRGPDASNFGSQGTRPVLAACGDVGQESQSCGSSVRWHKAVDPEDRRLTPWSSPTSPSNPQSALSAEPRTPKPDDQPRPPKPADQPRPPKPDDQPQTPNRHEDQKSCPKCPKCPAPEIPGGPSVFIFPPKPKDTLTTSQTPEVTCVVVDVSQDSPDVQFSWYVENKEVNTATTKPREEQFNSTYRVVSILPVHHQDWLSGKEFKWQAREPQVYVLPPHQDELSKNRVSVTCLVKDFYPPDIVVEWQSNGRPELAEKYSTTPPQQDSNGSYFLYSKLSVETNRWNQGVRFACENRVDGSCNPELSLWTPTGPSRAATKKCRGQVDAEASGQSVPHEDSPQGPRVRSLWRMWKSDVPVSIWTGTGLHANCVHAGVEDTGFLSGETWF</sequence>
<dbReference type="InterPro" id="IPR036179">
    <property type="entry name" value="Ig-like_dom_sf"/>
</dbReference>
<dbReference type="CDD" id="cd05768">
    <property type="entry name" value="IgC1_CH3_IgAGD_CH4_IgAEM"/>
    <property type="match status" value="1"/>
</dbReference>
<comment type="caution">
    <text evidence="4">The sequence shown here is derived from an EMBL/GenBank/DDBJ whole genome shotgun (WGS) entry which is preliminary data.</text>
</comment>
<dbReference type="PROSITE" id="PS50835">
    <property type="entry name" value="IG_LIKE"/>
    <property type="match status" value="2"/>
</dbReference>
<name>A0A7J7EL54_DICBM</name>
<accession>A0A7J7EL54</accession>
<feature type="region of interest" description="Disordered" evidence="2">
    <location>
        <begin position="1"/>
        <end position="121"/>
    </location>
</feature>
<feature type="region of interest" description="Disordered" evidence="2">
    <location>
        <begin position="328"/>
        <end position="349"/>
    </location>
</feature>
<dbReference type="SMART" id="SM00407">
    <property type="entry name" value="IGc1"/>
    <property type="match status" value="1"/>
</dbReference>
<dbReference type="InterPro" id="IPR007110">
    <property type="entry name" value="Ig-like_dom"/>
</dbReference>
<feature type="compositionally biased region" description="Basic and acidic residues" evidence="2">
    <location>
        <begin position="46"/>
        <end position="55"/>
    </location>
</feature>
<dbReference type="PANTHER" id="PTHR23411">
    <property type="entry name" value="TAPASIN"/>
    <property type="match status" value="1"/>
</dbReference>
<dbReference type="Proteomes" id="UP000551758">
    <property type="component" value="Unassembled WGS sequence"/>
</dbReference>
<feature type="compositionally biased region" description="Basic and acidic residues" evidence="2">
    <location>
        <begin position="76"/>
        <end position="85"/>
    </location>
</feature>
<dbReference type="FunFam" id="2.60.40.10:FF:000463">
    <property type="entry name" value="Immunoglobulin heavy constant gamma 1"/>
    <property type="match status" value="1"/>
</dbReference>
<evidence type="ECO:0000313" key="5">
    <source>
        <dbReference type="Proteomes" id="UP000551758"/>
    </source>
</evidence>
<evidence type="ECO:0000256" key="2">
    <source>
        <dbReference type="SAM" id="MobiDB-lite"/>
    </source>
</evidence>
<feature type="domain" description="Ig-like" evidence="3">
    <location>
        <begin position="217"/>
        <end position="298"/>
    </location>
</feature>
<dbReference type="EMBL" id="JACDTQ010002713">
    <property type="protein sequence ID" value="KAF5916417.1"/>
    <property type="molecule type" value="Genomic_DNA"/>
</dbReference>
<organism evidence="4 5">
    <name type="scientific">Diceros bicornis minor</name>
    <name type="common">South-central black rhinoceros</name>
    <dbReference type="NCBI Taxonomy" id="77932"/>
    <lineage>
        <taxon>Eukaryota</taxon>
        <taxon>Metazoa</taxon>
        <taxon>Chordata</taxon>
        <taxon>Craniata</taxon>
        <taxon>Vertebrata</taxon>
        <taxon>Euteleostomi</taxon>
        <taxon>Mammalia</taxon>
        <taxon>Eutheria</taxon>
        <taxon>Laurasiatheria</taxon>
        <taxon>Perissodactyla</taxon>
        <taxon>Rhinocerotidae</taxon>
        <taxon>Diceros</taxon>
    </lineage>
</organism>
<dbReference type="SUPFAM" id="SSF48726">
    <property type="entry name" value="Immunoglobulin"/>
    <property type="match status" value="2"/>
</dbReference>
<dbReference type="Gene3D" id="2.60.40.10">
    <property type="entry name" value="Immunoglobulins"/>
    <property type="match status" value="2"/>
</dbReference>
<gene>
    <name evidence="4" type="ORF">HPG69_006821</name>
</gene>
<feature type="compositionally biased region" description="Low complexity" evidence="2">
    <location>
        <begin position="57"/>
        <end position="69"/>
    </location>
</feature>
<dbReference type="AlphaFoldDB" id="A0A7J7EL54"/>
<evidence type="ECO:0000259" key="3">
    <source>
        <dbReference type="PROSITE" id="PS50835"/>
    </source>
</evidence>
<dbReference type="FunFam" id="2.60.40.10:FF:001129">
    <property type="entry name" value="Immunoglobulin heavy constant gamma 1"/>
    <property type="match status" value="1"/>
</dbReference>
<dbReference type="InterPro" id="IPR050380">
    <property type="entry name" value="Immune_Resp_Modulators"/>
</dbReference>
<proteinExistence type="predicted"/>
<evidence type="ECO:0000256" key="1">
    <source>
        <dbReference type="ARBA" id="ARBA00023319"/>
    </source>
</evidence>
<dbReference type="Pfam" id="PF07654">
    <property type="entry name" value="C1-set"/>
    <property type="match status" value="2"/>
</dbReference>
<feature type="compositionally biased region" description="Basic and acidic residues" evidence="2">
    <location>
        <begin position="94"/>
        <end position="113"/>
    </location>
</feature>
<dbReference type="InterPro" id="IPR013783">
    <property type="entry name" value="Ig-like_fold"/>
</dbReference>
<keyword evidence="5" id="KW-1185">Reference proteome</keyword>
<evidence type="ECO:0000313" key="4">
    <source>
        <dbReference type="EMBL" id="KAF5916417.1"/>
    </source>
</evidence>
<reference evidence="4 5" key="1">
    <citation type="journal article" date="2020" name="Mol. Biol. Evol.">
        <title>Interspecific Gene Flow and the Evolution of Specialization in Black and White Rhinoceros.</title>
        <authorList>
            <person name="Moodley Y."/>
            <person name="Westbury M.V."/>
            <person name="Russo I.M."/>
            <person name="Gopalakrishnan S."/>
            <person name="Rakotoarivelo A."/>
            <person name="Olsen R.A."/>
            <person name="Prost S."/>
            <person name="Tunstall T."/>
            <person name="Ryder O.A."/>
            <person name="Dalen L."/>
            <person name="Bruford M.W."/>
        </authorList>
    </citation>
    <scope>NUCLEOTIDE SEQUENCE [LARGE SCALE GENOMIC DNA]</scope>
    <source>
        <strain evidence="4">SBR-YM</strain>
        <tissue evidence="4">Skin</tissue>
    </source>
</reference>
<protein>
    <recommendedName>
        <fullName evidence="3">Ig-like domain-containing protein</fullName>
    </recommendedName>
</protein>
<dbReference type="InterPro" id="IPR003597">
    <property type="entry name" value="Ig_C1-set"/>
</dbReference>
<keyword evidence="1" id="KW-0393">Immunoglobulin domain</keyword>